<organism evidence="1 2">
    <name type="scientific">Oryza glaberrima</name>
    <name type="common">African rice</name>
    <dbReference type="NCBI Taxonomy" id="4538"/>
    <lineage>
        <taxon>Eukaryota</taxon>
        <taxon>Viridiplantae</taxon>
        <taxon>Streptophyta</taxon>
        <taxon>Embryophyta</taxon>
        <taxon>Tracheophyta</taxon>
        <taxon>Spermatophyta</taxon>
        <taxon>Magnoliopsida</taxon>
        <taxon>Liliopsida</taxon>
        <taxon>Poales</taxon>
        <taxon>Poaceae</taxon>
        <taxon>BOP clade</taxon>
        <taxon>Oryzoideae</taxon>
        <taxon>Oryzeae</taxon>
        <taxon>Oryzinae</taxon>
        <taxon>Oryza</taxon>
    </lineage>
</organism>
<accession>I1PMJ4</accession>
<dbReference type="EnsemblPlants" id="ORGLA04G0141300.1">
    <property type="protein sequence ID" value="ORGLA04G0141300.1"/>
    <property type="gene ID" value="ORGLA04G0141300"/>
</dbReference>
<dbReference type="Gramene" id="ORGLA04G0141300.1">
    <property type="protein sequence ID" value="ORGLA04G0141300.1"/>
    <property type="gene ID" value="ORGLA04G0141300"/>
</dbReference>
<evidence type="ECO:0000313" key="1">
    <source>
        <dbReference type="EnsemblPlants" id="ORGLA04G0141300.1"/>
    </source>
</evidence>
<dbReference type="Proteomes" id="UP000007306">
    <property type="component" value="Chromosome 4"/>
</dbReference>
<dbReference type="AlphaFoldDB" id="I1PMJ4"/>
<evidence type="ECO:0000313" key="2">
    <source>
        <dbReference type="Proteomes" id="UP000007306"/>
    </source>
</evidence>
<name>I1PMJ4_ORYGL</name>
<reference evidence="1" key="1">
    <citation type="submission" date="2015-06" db="UniProtKB">
        <authorList>
            <consortium name="EnsemblPlants"/>
        </authorList>
    </citation>
    <scope>IDENTIFICATION</scope>
</reference>
<proteinExistence type="predicted"/>
<keyword evidence="2" id="KW-1185">Reference proteome</keyword>
<protein>
    <submittedName>
        <fullName evidence="1">Uncharacterized protein</fullName>
    </submittedName>
</protein>
<sequence>MATKSLQRPRRFIMAPIASRGSGGISRCYTAATTAATMASGGVRLRRRGFVLCAVDHHGVRRAVVGGQFVRKSELRRQDELLVSLHELVGVFRELQRKLGFRQWDEFRRAQPELDVLYSRLRFQGKRYRSRIYGEPMPDFDDAVHAAVRAPRIGDRRVCSRCSSCDCWYSDLANLHCLVRKFV</sequence>
<dbReference type="HOGENOM" id="CLU_1573028_0_0_1"/>
<reference evidence="1 2" key="2">
    <citation type="submission" date="2018-04" db="EMBL/GenBank/DDBJ databases">
        <title>OglaRS2 (Oryza glaberrima Reference Sequence Version 2).</title>
        <authorList>
            <person name="Zhang J."/>
            <person name="Kudrna D."/>
            <person name="Lee S."/>
            <person name="Talag J."/>
            <person name="Rajasekar S."/>
            <person name="Wing R.A."/>
        </authorList>
    </citation>
    <scope>NUCLEOTIDE SEQUENCE [LARGE SCALE GENOMIC DNA]</scope>
    <source>
        <strain evidence="1 2">cv. IRGC 96717</strain>
    </source>
</reference>